<dbReference type="Proteomes" id="UP001605036">
    <property type="component" value="Unassembled WGS sequence"/>
</dbReference>
<evidence type="ECO:0000313" key="8">
    <source>
        <dbReference type="EMBL" id="KAL2629325.1"/>
    </source>
</evidence>
<protein>
    <submittedName>
        <fullName evidence="8">Uncharacterized protein</fullName>
    </submittedName>
</protein>
<dbReference type="FunFam" id="3.40.50.300:FF:000326">
    <property type="entry name" value="P-loop containing nucleoside triphosphate hydrolase"/>
    <property type="match status" value="1"/>
</dbReference>
<proteinExistence type="predicted"/>
<keyword evidence="9" id="KW-1185">Reference proteome</keyword>
<organism evidence="8 9">
    <name type="scientific">Riccia fluitans</name>
    <dbReference type="NCBI Taxonomy" id="41844"/>
    <lineage>
        <taxon>Eukaryota</taxon>
        <taxon>Viridiplantae</taxon>
        <taxon>Streptophyta</taxon>
        <taxon>Embryophyta</taxon>
        <taxon>Marchantiophyta</taxon>
        <taxon>Marchantiopsida</taxon>
        <taxon>Marchantiidae</taxon>
        <taxon>Marchantiales</taxon>
        <taxon>Ricciaceae</taxon>
        <taxon>Riccia</taxon>
    </lineage>
</organism>
<dbReference type="InterPro" id="IPR041677">
    <property type="entry name" value="DNA2/NAM7_AAA_11"/>
</dbReference>
<sequence length="1047" mass="119716">MSGGAIWHAEPVDQGKLIRLDPKDILFSVEKIPFTLSRYQHRPLLTLTEALQKLRRGDMKVQEFPRMSVVRVSYGEEERYYTKGNRRLWIFKELGQRVEVSVEEADEDFQCKQTTIQYPQTVCIVDHVEEHHEFKESPSFLSTVLRWYIHEIKDDYFYRDRMRAKIPKRFENLKDYFEAFKWPMVEDTRAQVQKSLQLVEQTPRRPLKCSLYEMQTSHNDQVVLARYDLKKFLLVADLKDYSSQHSGRVPEWKHKKWDLVLICTTVPKDFNDLQGENESYTLGVLTSPGGQSKSRNVPSVLKVIAFCPSNSDKKVARMARQGQKLFIVVLTNFSTALRTWDALNPGLDSAIDRLHLVTETLYSGFEKRNWITDVPSDHGNRTRAQLVESIKQFCSIRDLNDSQTEAVTTTAIGLHYGEEPKVRLIKGPPGTGKTATVITFLSIITCLDYRTLVCASANRAVCEVAQRFVNLVNKIPSPEKSFQYRGYFETYGCEGTCKSLRMGDIVLVGNDERLEVESALSMIYLPLRVKRLSDAVLHSRGWRQSLQNVLKILKDPVTLFEARNSNPLETDSIKYARGFLHFFKEELLCWGSQLNLSGYVLRRDLPRSLLLPAMSRYISLICSAVADVLEALPLDFDAPDSEIWSLFTAVKNQDDNSEWFESFSNDVEQNHLKNLLRRLLLLISSPFRQKISSLLSTLDEDNLEDKCLQHARIVFCTITSAGRACVQNSGFFGSLVIDEASQLVEAETAIVTQMPGLQQALLVGDEKQLPATVVSMVARDVDYCRGLFERLQEVEHPYKLLKIQYRMHPAICCFPNREFYEGCLEDDITVISDMYRKPYQNQYGPYCFINVADGKEQRGKNESSCSNLVEVEVLCFLLTKLQAACEDHGIPCTSVGIITPYASQVDALSRKLCQGVENTGKRFPHLQVEIKTVDGFQGGERDVILFSTVRANREGKIGFLTDRRRLNVALTRARYCLWIVGHAATLGATRDGIWTHLLNDAKRRNCFKDVKEDEDMLKSYQHLQNSTNQESSRGYEGESSTKRIKVT</sequence>
<keyword evidence="3" id="KW-0347">Helicase</keyword>
<evidence type="ECO:0000313" key="9">
    <source>
        <dbReference type="Proteomes" id="UP001605036"/>
    </source>
</evidence>
<evidence type="ECO:0000256" key="5">
    <source>
        <dbReference type="SAM" id="MobiDB-lite"/>
    </source>
</evidence>
<dbReference type="GO" id="GO:0005524">
    <property type="term" value="F:ATP binding"/>
    <property type="evidence" value="ECO:0007669"/>
    <property type="project" value="UniProtKB-KW"/>
</dbReference>
<dbReference type="GO" id="GO:0004386">
    <property type="term" value="F:helicase activity"/>
    <property type="evidence" value="ECO:0007669"/>
    <property type="project" value="UniProtKB-KW"/>
</dbReference>
<dbReference type="Pfam" id="PF13086">
    <property type="entry name" value="AAA_11"/>
    <property type="match status" value="1"/>
</dbReference>
<gene>
    <name evidence="8" type="ORF">R1flu_014011</name>
</gene>
<dbReference type="InterPro" id="IPR047187">
    <property type="entry name" value="SF1_C_Upf1"/>
</dbReference>
<dbReference type="PANTHER" id="PTHR10887:SF522">
    <property type="entry name" value="P-LOOP CONTAINING NUCLEOSIDE TRIPHOSPHATE HYDROLASES SUPERFAMILY PROTEIN"/>
    <property type="match status" value="1"/>
</dbReference>
<evidence type="ECO:0000256" key="4">
    <source>
        <dbReference type="ARBA" id="ARBA00022840"/>
    </source>
</evidence>
<keyword evidence="1" id="KW-0547">Nucleotide-binding</keyword>
<dbReference type="InterPro" id="IPR041679">
    <property type="entry name" value="DNA2/NAM7-like_C"/>
</dbReference>
<feature type="domain" description="DNA2/NAM7 helicase helicase" evidence="6">
    <location>
        <begin position="399"/>
        <end position="775"/>
    </location>
</feature>
<comment type="caution">
    <text evidence="8">The sequence shown here is derived from an EMBL/GenBank/DDBJ whole genome shotgun (WGS) entry which is preliminary data.</text>
</comment>
<dbReference type="GO" id="GO:0005694">
    <property type="term" value="C:chromosome"/>
    <property type="evidence" value="ECO:0007669"/>
    <property type="project" value="UniProtKB-ARBA"/>
</dbReference>
<dbReference type="EMBL" id="JBHFFA010000004">
    <property type="protein sequence ID" value="KAL2629325.1"/>
    <property type="molecule type" value="Genomic_DNA"/>
</dbReference>
<dbReference type="PANTHER" id="PTHR10887">
    <property type="entry name" value="DNA2/NAM7 HELICASE FAMILY"/>
    <property type="match status" value="1"/>
</dbReference>
<dbReference type="InterPro" id="IPR027417">
    <property type="entry name" value="P-loop_NTPase"/>
</dbReference>
<feature type="domain" description="DNA2/NAM7 helicase-like C-terminal" evidence="7">
    <location>
        <begin position="785"/>
        <end position="983"/>
    </location>
</feature>
<evidence type="ECO:0000256" key="3">
    <source>
        <dbReference type="ARBA" id="ARBA00022806"/>
    </source>
</evidence>
<keyword evidence="4" id="KW-0067">ATP-binding</keyword>
<feature type="compositionally biased region" description="Polar residues" evidence="5">
    <location>
        <begin position="1023"/>
        <end position="1032"/>
    </location>
</feature>
<dbReference type="Pfam" id="PF13087">
    <property type="entry name" value="AAA_12"/>
    <property type="match status" value="1"/>
</dbReference>
<dbReference type="SUPFAM" id="SSF52540">
    <property type="entry name" value="P-loop containing nucleoside triphosphate hydrolases"/>
    <property type="match status" value="1"/>
</dbReference>
<evidence type="ECO:0000256" key="1">
    <source>
        <dbReference type="ARBA" id="ARBA00022741"/>
    </source>
</evidence>
<evidence type="ECO:0000259" key="6">
    <source>
        <dbReference type="Pfam" id="PF13086"/>
    </source>
</evidence>
<dbReference type="Gene3D" id="3.40.50.300">
    <property type="entry name" value="P-loop containing nucleotide triphosphate hydrolases"/>
    <property type="match status" value="2"/>
</dbReference>
<dbReference type="InterPro" id="IPR045055">
    <property type="entry name" value="DNA2/NAM7-like"/>
</dbReference>
<keyword evidence="2" id="KW-0378">Hydrolase</keyword>
<evidence type="ECO:0000259" key="7">
    <source>
        <dbReference type="Pfam" id="PF13087"/>
    </source>
</evidence>
<accession>A0ABD1YF85</accession>
<dbReference type="GO" id="GO:0016787">
    <property type="term" value="F:hydrolase activity"/>
    <property type="evidence" value="ECO:0007669"/>
    <property type="project" value="UniProtKB-KW"/>
</dbReference>
<feature type="region of interest" description="Disordered" evidence="5">
    <location>
        <begin position="1023"/>
        <end position="1047"/>
    </location>
</feature>
<dbReference type="CDD" id="cd18808">
    <property type="entry name" value="SF1_C_Upf1"/>
    <property type="match status" value="1"/>
</dbReference>
<dbReference type="AlphaFoldDB" id="A0ABD1YF85"/>
<evidence type="ECO:0000256" key="2">
    <source>
        <dbReference type="ARBA" id="ARBA00022801"/>
    </source>
</evidence>
<reference evidence="8 9" key="1">
    <citation type="submission" date="2024-09" db="EMBL/GenBank/DDBJ databases">
        <title>Chromosome-scale assembly of Riccia fluitans.</title>
        <authorList>
            <person name="Paukszto L."/>
            <person name="Sawicki J."/>
            <person name="Karawczyk K."/>
            <person name="Piernik-Szablinska J."/>
            <person name="Szczecinska M."/>
            <person name="Mazdziarz M."/>
        </authorList>
    </citation>
    <scope>NUCLEOTIDE SEQUENCE [LARGE SCALE GENOMIC DNA]</scope>
    <source>
        <strain evidence="8">Rf_01</strain>
        <tissue evidence="8">Aerial parts of the thallus</tissue>
    </source>
</reference>
<name>A0ABD1YF85_9MARC</name>